<evidence type="ECO:0000313" key="3">
    <source>
        <dbReference type="EMBL" id="KAF4611760.1"/>
    </source>
</evidence>
<dbReference type="AlphaFoldDB" id="A0A8H4VKX1"/>
<feature type="domain" description="Nephrocystin 3-like N-terminal" evidence="2">
    <location>
        <begin position="92"/>
        <end position="245"/>
    </location>
</feature>
<keyword evidence="1" id="KW-0677">Repeat</keyword>
<dbReference type="Proteomes" id="UP000521872">
    <property type="component" value="Unassembled WGS sequence"/>
</dbReference>
<evidence type="ECO:0000259" key="2">
    <source>
        <dbReference type="Pfam" id="PF24883"/>
    </source>
</evidence>
<dbReference type="PANTHER" id="PTHR10039">
    <property type="entry name" value="AMELOGENIN"/>
    <property type="match status" value="1"/>
</dbReference>
<dbReference type="Pfam" id="PF24883">
    <property type="entry name" value="NPHP3_N"/>
    <property type="match status" value="1"/>
</dbReference>
<dbReference type="EMBL" id="JAACJL010000057">
    <property type="protein sequence ID" value="KAF4611760.1"/>
    <property type="molecule type" value="Genomic_DNA"/>
</dbReference>
<dbReference type="InterPro" id="IPR027417">
    <property type="entry name" value="P-loop_NTPase"/>
</dbReference>
<dbReference type="PANTHER" id="PTHR10039:SF17">
    <property type="entry name" value="FUNGAL STAND N-TERMINAL GOODBYE DOMAIN-CONTAINING PROTEIN-RELATED"/>
    <property type="match status" value="1"/>
</dbReference>
<name>A0A8H4VKX1_9AGAR</name>
<reference evidence="3 4" key="1">
    <citation type="submission" date="2019-12" db="EMBL/GenBank/DDBJ databases">
        <authorList>
            <person name="Floudas D."/>
            <person name="Bentzer J."/>
            <person name="Ahren D."/>
            <person name="Johansson T."/>
            <person name="Persson P."/>
            <person name="Tunlid A."/>
        </authorList>
    </citation>
    <scope>NUCLEOTIDE SEQUENCE [LARGE SCALE GENOMIC DNA]</scope>
    <source>
        <strain evidence="3 4">CBS 102.39</strain>
    </source>
</reference>
<protein>
    <recommendedName>
        <fullName evidence="2">Nephrocystin 3-like N-terminal domain-containing protein</fullName>
    </recommendedName>
</protein>
<keyword evidence="4" id="KW-1185">Reference proteome</keyword>
<dbReference type="SUPFAM" id="SSF52540">
    <property type="entry name" value="P-loop containing nucleoside triphosphate hydrolases"/>
    <property type="match status" value="1"/>
</dbReference>
<evidence type="ECO:0000256" key="1">
    <source>
        <dbReference type="ARBA" id="ARBA00022737"/>
    </source>
</evidence>
<dbReference type="InterPro" id="IPR056884">
    <property type="entry name" value="NPHP3-like_N"/>
</dbReference>
<proteinExistence type="predicted"/>
<sequence length="835" mass="95158">MAHPGSSVPPLINLTHSIVAGGAFTQHITNQHHYTGSGERSGGYARLLENVATAALHDSVDNVDPPKCHPNTRVAIIENIHDWTVGTNEELSGKPILWLKGAAGAGKSAIARSVAERSSNEGLLLGTFFFNAGDMSRNHVGYLVATISYQISTCLPGFRDVVSSIIGDNPLIFKSSLKTQLLTLVIRPLSTVLANCSITSSTTPRLIIIDGLDECSAVSSQRDLVLTLQEVTNMTTLVRFLVSSRPESHLNNTFSLSEIVPILYKICLEDFTGWKDIQVYLEDKFKQIKEGHPFKHMLPNPWPAPEIVDALVSKSFGQFIYAATIIRYVDSSRHRPDQRLNAILNLRPPFKDLPFTELDALYRLIISKADDLPTVLDILAFPALYGSFECRDIEAILQLEEGTVEVTLADLHSIVRSSDDYVEFLHKSLADFLCEPQRGGDLYRDLSRARLSHVARVISIFSTQHDQQGSRITFLISKPIGRLKRLAELEKSDTMKGDYVSFDILQAAQQFPTFEYFTPLLLSTSHPREPPHWQRQANIPDMLADHIFIRDYFDYIYAIKDAFLDDNLSGNWSAHFVFMYCDLLHDPRYCLPRKLSYVDLDGHGFSNINVGMFGYTIPHNTGPTYGPRPYFNDIVKIFHELIGDIKRETIFAMSASFCLSLLCDGSQNADHIYGITRITTARRDHRKKRDHPWHWRQTVPRPPSLGNRLTLIGFRPRWDPNYYLTLRRTRKVLRKRRCYMYDSTRVITMREYFEGNSEWPRSMKEERRQQWPLYVFLLNLVPHILPLAGRYEPLVDMCRKKCLSSLSQVWPKKSRRARQAIDSYLCRMDAQEGGE</sequence>
<organism evidence="3 4">
    <name type="scientific">Agrocybe pediades</name>
    <dbReference type="NCBI Taxonomy" id="84607"/>
    <lineage>
        <taxon>Eukaryota</taxon>
        <taxon>Fungi</taxon>
        <taxon>Dikarya</taxon>
        <taxon>Basidiomycota</taxon>
        <taxon>Agaricomycotina</taxon>
        <taxon>Agaricomycetes</taxon>
        <taxon>Agaricomycetidae</taxon>
        <taxon>Agaricales</taxon>
        <taxon>Agaricineae</taxon>
        <taxon>Strophariaceae</taxon>
        <taxon>Agrocybe</taxon>
    </lineage>
</organism>
<accession>A0A8H4VKX1</accession>
<gene>
    <name evidence="3" type="ORF">D9613_003592</name>
</gene>
<comment type="caution">
    <text evidence="3">The sequence shown here is derived from an EMBL/GenBank/DDBJ whole genome shotgun (WGS) entry which is preliminary data.</text>
</comment>
<evidence type="ECO:0000313" key="4">
    <source>
        <dbReference type="Proteomes" id="UP000521872"/>
    </source>
</evidence>
<dbReference type="Gene3D" id="3.40.50.300">
    <property type="entry name" value="P-loop containing nucleotide triphosphate hydrolases"/>
    <property type="match status" value="1"/>
</dbReference>